<evidence type="ECO:0000313" key="3">
    <source>
        <dbReference type="EMBL" id="KAI5408981.1"/>
    </source>
</evidence>
<keyword evidence="4" id="KW-1185">Reference proteome</keyword>
<feature type="domain" description="FAM91 C-terminal" evidence="2">
    <location>
        <begin position="372"/>
        <end position="422"/>
    </location>
</feature>
<dbReference type="AlphaFoldDB" id="A0A9D5AIT7"/>
<dbReference type="PANTHER" id="PTHR36319:SF1">
    <property type="entry name" value="PROTEIN GIGANTEA"/>
    <property type="match status" value="1"/>
</dbReference>
<reference evidence="3 4" key="1">
    <citation type="journal article" date="2022" name="Nat. Genet.">
        <title>Improved pea reference genome and pan-genome highlight genomic features and evolutionary characteristics.</title>
        <authorList>
            <person name="Yang T."/>
            <person name="Liu R."/>
            <person name="Luo Y."/>
            <person name="Hu S."/>
            <person name="Wang D."/>
            <person name="Wang C."/>
            <person name="Pandey M.K."/>
            <person name="Ge S."/>
            <person name="Xu Q."/>
            <person name="Li N."/>
            <person name="Li G."/>
            <person name="Huang Y."/>
            <person name="Saxena R.K."/>
            <person name="Ji Y."/>
            <person name="Li M."/>
            <person name="Yan X."/>
            <person name="He Y."/>
            <person name="Liu Y."/>
            <person name="Wang X."/>
            <person name="Xiang C."/>
            <person name="Varshney R.K."/>
            <person name="Ding H."/>
            <person name="Gao S."/>
            <person name="Zong X."/>
        </authorList>
    </citation>
    <scope>NUCLEOTIDE SEQUENCE [LARGE SCALE GENOMIC DNA]</scope>
    <source>
        <strain evidence="3 4">cv. Zhongwan 6</strain>
    </source>
</reference>
<comment type="caution">
    <text evidence="3">The sequence shown here is derived from an EMBL/GenBank/DDBJ whole genome shotgun (WGS) entry which is preliminary data.</text>
</comment>
<dbReference type="Pfam" id="PF14648">
    <property type="entry name" value="FAM91_C"/>
    <property type="match status" value="1"/>
</dbReference>
<name>A0A9D5AIT7_PEA</name>
<evidence type="ECO:0000256" key="1">
    <source>
        <dbReference type="SAM" id="MobiDB-lite"/>
    </source>
</evidence>
<organism evidence="3 4">
    <name type="scientific">Pisum sativum</name>
    <name type="common">Garden pea</name>
    <name type="synonym">Lathyrus oleraceus</name>
    <dbReference type="NCBI Taxonomy" id="3888"/>
    <lineage>
        <taxon>Eukaryota</taxon>
        <taxon>Viridiplantae</taxon>
        <taxon>Streptophyta</taxon>
        <taxon>Embryophyta</taxon>
        <taxon>Tracheophyta</taxon>
        <taxon>Spermatophyta</taxon>
        <taxon>Magnoliopsida</taxon>
        <taxon>eudicotyledons</taxon>
        <taxon>Gunneridae</taxon>
        <taxon>Pentapetalae</taxon>
        <taxon>rosids</taxon>
        <taxon>fabids</taxon>
        <taxon>Fabales</taxon>
        <taxon>Fabaceae</taxon>
        <taxon>Papilionoideae</taxon>
        <taxon>50 kb inversion clade</taxon>
        <taxon>NPAAA clade</taxon>
        <taxon>Hologalegina</taxon>
        <taxon>IRL clade</taxon>
        <taxon>Fabeae</taxon>
        <taxon>Lathyrus</taxon>
    </lineage>
</organism>
<feature type="compositionally biased region" description="Polar residues" evidence="1">
    <location>
        <begin position="127"/>
        <end position="136"/>
    </location>
</feature>
<gene>
    <name evidence="3" type="ORF">KIW84_054708</name>
</gene>
<dbReference type="PANTHER" id="PTHR36319">
    <property type="entry name" value="PROTEIN GIGANTEA"/>
    <property type="match status" value="1"/>
</dbReference>
<dbReference type="GO" id="GO:0005634">
    <property type="term" value="C:nucleus"/>
    <property type="evidence" value="ECO:0007669"/>
    <property type="project" value="TreeGrafter"/>
</dbReference>
<evidence type="ECO:0000313" key="4">
    <source>
        <dbReference type="Proteomes" id="UP001058974"/>
    </source>
</evidence>
<dbReference type="Gramene" id="Psat05G0470800-T1">
    <property type="protein sequence ID" value="KAI5408981.1"/>
    <property type="gene ID" value="KIW84_054708"/>
</dbReference>
<dbReference type="GO" id="GO:0042752">
    <property type="term" value="P:regulation of circadian rhythm"/>
    <property type="evidence" value="ECO:0007669"/>
    <property type="project" value="TreeGrafter"/>
</dbReference>
<proteinExistence type="predicted"/>
<protein>
    <recommendedName>
        <fullName evidence="2">FAM91 C-terminal domain-containing protein</fullName>
    </recommendedName>
</protein>
<evidence type="ECO:0000259" key="2">
    <source>
        <dbReference type="Pfam" id="PF14648"/>
    </source>
</evidence>
<dbReference type="Proteomes" id="UP001058974">
    <property type="component" value="Chromosome 5"/>
</dbReference>
<dbReference type="GO" id="GO:0006950">
    <property type="term" value="P:response to stress"/>
    <property type="evidence" value="ECO:0007669"/>
    <property type="project" value="TreeGrafter"/>
</dbReference>
<accession>A0A9D5AIT7</accession>
<dbReference type="GO" id="GO:0048586">
    <property type="term" value="P:regulation of long-day photoperiodism, flowering"/>
    <property type="evidence" value="ECO:0007669"/>
    <property type="project" value="TreeGrafter"/>
</dbReference>
<dbReference type="EMBL" id="JAMSHJ010000005">
    <property type="protein sequence ID" value="KAI5408981.1"/>
    <property type="molecule type" value="Genomic_DNA"/>
</dbReference>
<feature type="compositionally biased region" description="Basic and acidic residues" evidence="1">
    <location>
        <begin position="137"/>
        <end position="147"/>
    </location>
</feature>
<dbReference type="InterPro" id="IPR026211">
    <property type="entry name" value="GIGANTEA"/>
</dbReference>
<feature type="region of interest" description="Disordered" evidence="1">
    <location>
        <begin position="111"/>
        <end position="147"/>
    </location>
</feature>
<sequence>MTAACELQLFPLISRGNNHSLSNNGQDIAKSVTLHGSSQDLQNGLESAVRHTHRILAILEALFSLKPSSVGTPWSYSSNEIVAAAMVAAHDVTVESQAGTAYISKEFISSKNSTPYPSRIGDPESGTVLSISSTLDSPDRSETLESEHDAKDLVDGLVNLDNKVGYSVEAVTPSAPSTTYAVDNEQGSKCFPSFRERRIRIFFLPAVAAESNKSLRSSRLSAGISEHPVAIPLQLPVMVNEANGQHNYQVLERSQIHNLFLALPMLSYGWLPHGRVEASEGESILKSNPCPPIHLTEYAVPGADTSNQQEKLSQFKSQLVEDTSIPGSPRSAVSDEDISLASHGFDNIHIDNDIQGDALGSSNHGPCSAYIRVAFIVDTNITSYLMMGYVSPGLKSHAVTLYEADKLGHASFCDLCKDLSTLEGGVASDVKVEEGPDKMNMATPSNGEPSSLTAEISLSEKLGDSGVTKAEINNDDLLSLDLEKSVEASISYDVVPSDGTSSITLDGNDILDSSNMKPSTIQSVIETA</sequence>
<dbReference type="InterPro" id="IPR028097">
    <property type="entry name" value="FAM91_C_dom"/>
</dbReference>